<feature type="domain" description="Calcineurin-like phosphoesterase" evidence="3">
    <location>
        <begin position="6"/>
        <end position="140"/>
    </location>
</feature>
<dbReference type="InterPro" id="IPR024654">
    <property type="entry name" value="Calcineurin-like_PHP_lpxH"/>
</dbReference>
<dbReference type="GO" id="GO:0016787">
    <property type="term" value="F:hydrolase activity"/>
    <property type="evidence" value="ECO:0007669"/>
    <property type="project" value="UniProtKB-UniRule"/>
</dbReference>
<sequence length="169" mass="17925">MTSTTRLGIISDTHGLMRPEALALLAGCEHIVHAGDIGNAGILDQLSAIAPVTAVRGNNDYGDWAEALGASALFPFHGQWIYVIHDLSELDIDPVAAGVHVVISGHSHKPLVASRNGVLYVNPGSAGPRRFSLPIALADLEVHGAHVEARIIDIETVSHGARDGRRSRR</sequence>
<dbReference type="Pfam" id="PF12850">
    <property type="entry name" value="Metallophos_2"/>
    <property type="match status" value="1"/>
</dbReference>
<dbReference type="OrthoDB" id="9813918at2"/>
<dbReference type="EC" id="3.1.4.-" evidence="2"/>
<reference evidence="4 5" key="1">
    <citation type="submission" date="2018-03" db="EMBL/GenBank/DDBJ databases">
        <title>Ahniella affigens gen. nov., sp. nov., a gammaproteobacterium isolated from sandy soil near a stream.</title>
        <authorList>
            <person name="Ko Y."/>
            <person name="Kim J.-H."/>
        </authorList>
    </citation>
    <scope>NUCLEOTIDE SEQUENCE [LARGE SCALE GENOMIC DNA]</scope>
    <source>
        <strain evidence="4 5">D13</strain>
    </source>
</reference>
<protein>
    <recommendedName>
        <fullName evidence="2">Phosphoesterase</fullName>
        <ecNumber evidence="2">3.1.4.-</ecNumber>
    </recommendedName>
</protein>
<accession>A0A2P1PP09</accession>
<evidence type="ECO:0000313" key="5">
    <source>
        <dbReference type="Proteomes" id="UP000241074"/>
    </source>
</evidence>
<dbReference type="InterPro" id="IPR029052">
    <property type="entry name" value="Metallo-depent_PP-like"/>
</dbReference>
<dbReference type="NCBIfam" id="TIGR00040">
    <property type="entry name" value="yfcE"/>
    <property type="match status" value="1"/>
</dbReference>
<dbReference type="Proteomes" id="UP000241074">
    <property type="component" value="Chromosome"/>
</dbReference>
<name>A0A2P1PP09_9GAMM</name>
<comment type="similarity">
    <text evidence="1 2">Belongs to the metallophosphoesterase superfamily. YfcE family.</text>
</comment>
<dbReference type="Gene3D" id="3.60.21.10">
    <property type="match status" value="1"/>
</dbReference>
<dbReference type="PANTHER" id="PTHR11124">
    <property type="entry name" value="VACUOLAR SORTING PROTEIN VPS29"/>
    <property type="match status" value="1"/>
</dbReference>
<dbReference type="EMBL" id="CP027860">
    <property type="protein sequence ID" value="AVP96581.1"/>
    <property type="molecule type" value="Genomic_DNA"/>
</dbReference>
<keyword evidence="5" id="KW-1185">Reference proteome</keyword>
<organism evidence="4 5">
    <name type="scientific">Ahniella affigens</name>
    <dbReference type="NCBI Taxonomy" id="2021234"/>
    <lineage>
        <taxon>Bacteria</taxon>
        <taxon>Pseudomonadati</taxon>
        <taxon>Pseudomonadota</taxon>
        <taxon>Gammaproteobacteria</taxon>
        <taxon>Lysobacterales</taxon>
        <taxon>Rhodanobacteraceae</taxon>
        <taxon>Ahniella</taxon>
    </lineage>
</organism>
<dbReference type="SUPFAM" id="SSF56300">
    <property type="entry name" value="Metallo-dependent phosphatases"/>
    <property type="match status" value="1"/>
</dbReference>
<dbReference type="RefSeq" id="WP_106890509.1">
    <property type="nucleotide sequence ID" value="NZ_CP027860.1"/>
</dbReference>
<proteinExistence type="inferred from homology"/>
<evidence type="ECO:0000256" key="2">
    <source>
        <dbReference type="RuleBase" id="RU362039"/>
    </source>
</evidence>
<comment type="cofactor">
    <cofactor evidence="2">
        <name>a divalent metal cation</name>
        <dbReference type="ChEBI" id="CHEBI:60240"/>
    </cofactor>
</comment>
<reference evidence="4 5" key="2">
    <citation type="submission" date="2018-03" db="EMBL/GenBank/DDBJ databases">
        <authorList>
            <person name="Keele B.F."/>
        </authorList>
    </citation>
    <scope>NUCLEOTIDE SEQUENCE [LARGE SCALE GENOMIC DNA]</scope>
    <source>
        <strain evidence="4 5">D13</strain>
    </source>
</reference>
<dbReference type="KEGG" id="xba:C7S18_04905"/>
<evidence type="ECO:0000313" key="4">
    <source>
        <dbReference type="EMBL" id="AVP96581.1"/>
    </source>
</evidence>
<evidence type="ECO:0000256" key="1">
    <source>
        <dbReference type="ARBA" id="ARBA00008950"/>
    </source>
</evidence>
<keyword evidence="2" id="KW-0479">Metal-binding</keyword>
<dbReference type="GO" id="GO:0046872">
    <property type="term" value="F:metal ion binding"/>
    <property type="evidence" value="ECO:0007669"/>
    <property type="project" value="UniProtKB-KW"/>
</dbReference>
<dbReference type="AlphaFoldDB" id="A0A2P1PP09"/>
<gene>
    <name evidence="4" type="ORF">C7S18_04905</name>
</gene>
<dbReference type="InterPro" id="IPR000979">
    <property type="entry name" value="Phosphodiesterase_MJ0936/Vps29"/>
</dbReference>
<evidence type="ECO:0000259" key="3">
    <source>
        <dbReference type="Pfam" id="PF12850"/>
    </source>
</evidence>